<name>A0A7J6GN32_CANSA</name>
<feature type="transmembrane region" description="Helical" evidence="1">
    <location>
        <begin position="55"/>
        <end position="84"/>
    </location>
</feature>
<proteinExistence type="predicted"/>
<evidence type="ECO:0000313" key="2">
    <source>
        <dbReference type="EMBL" id="KAF4384312.1"/>
    </source>
</evidence>
<dbReference type="AlphaFoldDB" id="A0A7J6GN32"/>
<protein>
    <submittedName>
        <fullName evidence="2">Uncharacterized protein</fullName>
    </submittedName>
</protein>
<keyword evidence="1" id="KW-0472">Membrane</keyword>
<comment type="caution">
    <text evidence="2">The sequence shown here is derived from an EMBL/GenBank/DDBJ whole genome shotgun (WGS) entry which is preliminary data.</text>
</comment>
<keyword evidence="1" id="KW-0812">Transmembrane</keyword>
<organism evidence="2 3">
    <name type="scientific">Cannabis sativa</name>
    <name type="common">Hemp</name>
    <name type="synonym">Marijuana</name>
    <dbReference type="NCBI Taxonomy" id="3483"/>
    <lineage>
        <taxon>Eukaryota</taxon>
        <taxon>Viridiplantae</taxon>
        <taxon>Streptophyta</taxon>
        <taxon>Embryophyta</taxon>
        <taxon>Tracheophyta</taxon>
        <taxon>Spermatophyta</taxon>
        <taxon>Magnoliopsida</taxon>
        <taxon>eudicotyledons</taxon>
        <taxon>Gunneridae</taxon>
        <taxon>Pentapetalae</taxon>
        <taxon>rosids</taxon>
        <taxon>fabids</taxon>
        <taxon>Rosales</taxon>
        <taxon>Cannabaceae</taxon>
        <taxon>Cannabis</taxon>
    </lineage>
</organism>
<reference evidence="2 3" key="1">
    <citation type="journal article" date="2020" name="bioRxiv">
        <title>Sequence and annotation of 42 cannabis genomes reveals extensive copy number variation in cannabinoid synthesis and pathogen resistance genes.</title>
        <authorList>
            <person name="Mckernan K.J."/>
            <person name="Helbert Y."/>
            <person name="Kane L.T."/>
            <person name="Ebling H."/>
            <person name="Zhang L."/>
            <person name="Liu B."/>
            <person name="Eaton Z."/>
            <person name="Mclaughlin S."/>
            <person name="Kingan S."/>
            <person name="Baybayan P."/>
            <person name="Concepcion G."/>
            <person name="Jordan M."/>
            <person name="Riva A."/>
            <person name="Barbazuk W."/>
            <person name="Harkins T."/>
        </authorList>
    </citation>
    <scope>NUCLEOTIDE SEQUENCE [LARGE SCALE GENOMIC DNA]</scope>
    <source>
        <strain evidence="3">cv. Jamaican Lion 4</strain>
        <tissue evidence="2">Leaf</tissue>
    </source>
</reference>
<keyword evidence="1" id="KW-1133">Transmembrane helix</keyword>
<evidence type="ECO:0000256" key="1">
    <source>
        <dbReference type="SAM" id="Phobius"/>
    </source>
</evidence>
<dbReference type="Proteomes" id="UP000525078">
    <property type="component" value="Unassembled WGS sequence"/>
</dbReference>
<evidence type="ECO:0000313" key="3">
    <source>
        <dbReference type="Proteomes" id="UP000525078"/>
    </source>
</evidence>
<dbReference type="EMBL" id="JAATIP010000048">
    <property type="protein sequence ID" value="KAF4384312.1"/>
    <property type="molecule type" value="Genomic_DNA"/>
</dbReference>
<gene>
    <name evidence="2" type="ORF">F8388_004545</name>
</gene>
<sequence>MESDLEPKRRVEAMNNLGDLRLAIGGRAKAVSSTAPKTLRSENHGGQRREERGTLVTFLGTTLTFLSLTSSTFLLLLSFSFSFLSLATRATDKIFFSTWKTFSKNPSGLEGLKLAVNEVVTAEEEEEQEGDAEGLRLGLGLGLGLVSLCSSLKSEIISMAISKQLKAQRPIHPKWKLEGLIPLPSSLRRCPLRLLAQLKNTQNWFAQNSAQREAEKIIFHLYSHRYLHWHQLRQSRALLQKVMKERKRQIKTSKA</sequence>
<accession>A0A7J6GN32</accession>